<evidence type="ECO:0000313" key="2">
    <source>
        <dbReference type="EMBL" id="WMC09526.1"/>
    </source>
</evidence>
<dbReference type="KEGG" id="ope:PU634_10400"/>
<dbReference type="Proteomes" id="UP001223802">
    <property type="component" value="Chromosome"/>
</dbReference>
<reference evidence="2 3" key="1">
    <citation type="submission" date="2023-02" db="EMBL/GenBank/DDBJ databases">
        <title>Complete genome sequence of a novel bacterium Oceanimonas sp. NTOU-MSR1 isolated from marine coast sediment.</title>
        <authorList>
            <person name="Yang H.-T."/>
            <person name="Chen Y.-L."/>
            <person name="Ho Y.-N."/>
        </authorList>
    </citation>
    <scope>NUCLEOTIDE SEQUENCE [LARGE SCALE GENOMIC DNA]</scope>
    <source>
        <strain evidence="2 3">NTOU-MSR1</strain>
    </source>
</reference>
<protein>
    <submittedName>
        <fullName evidence="2">Uncharacterized protein</fullName>
    </submittedName>
</protein>
<feature type="region of interest" description="Disordered" evidence="1">
    <location>
        <begin position="100"/>
        <end position="126"/>
    </location>
</feature>
<evidence type="ECO:0000313" key="3">
    <source>
        <dbReference type="Proteomes" id="UP001223802"/>
    </source>
</evidence>
<name>A0AA50KJY4_9GAMM</name>
<keyword evidence="3" id="KW-1185">Reference proteome</keyword>
<dbReference type="AlphaFoldDB" id="A0AA50KJY4"/>
<dbReference type="EMBL" id="CP118224">
    <property type="protein sequence ID" value="WMC09526.1"/>
    <property type="molecule type" value="Genomic_DNA"/>
</dbReference>
<proteinExistence type="predicted"/>
<accession>A0AA50KJY4</accession>
<organism evidence="2 3">
    <name type="scientific">Oceanimonas pelagia</name>
    <dbReference type="NCBI Taxonomy" id="3028314"/>
    <lineage>
        <taxon>Bacteria</taxon>
        <taxon>Pseudomonadati</taxon>
        <taxon>Pseudomonadota</taxon>
        <taxon>Gammaproteobacteria</taxon>
        <taxon>Aeromonadales</taxon>
        <taxon>Aeromonadaceae</taxon>
        <taxon>Oceanimonas</taxon>
    </lineage>
</organism>
<gene>
    <name evidence="2" type="ORF">PU634_10400</name>
</gene>
<dbReference type="RefSeq" id="WP_306760721.1">
    <property type="nucleotide sequence ID" value="NZ_CP118224.1"/>
</dbReference>
<sequence length="126" mass="14367">MAILRTNRLFHPINARKPVIVVLAQKHLRAKAAGASRFALNDYRFRGMNQGVLMNEDIARRAVEDWYELERLAMTSPVTACEMAEGILLAAQRRRADRYIPATAAKGFNTEPQQPQQQQPQQQRAH</sequence>
<feature type="compositionally biased region" description="Low complexity" evidence="1">
    <location>
        <begin position="112"/>
        <end position="126"/>
    </location>
</feature>
<evidence type="ECO:0000256" key="1">
    <source>
        <dbReference type="SAM" id="MobiDB-lite"/>
    </source>
</evidence>